<keyword evidence="5" id="KW-0408">Iron</keyword>
<reference evidence="8 9" key="1">
    <citation type="submission" date="2019-06" db="EMBL/GenBank/DDBJ databases">
        <title>Sequencing the genomes of 1000 actinobacteria strains.</title>
        <authorList>
            <person name="Klenk H.-P."/>
        </authorList>
    </citation>
    <scope>NUCLEOTIDE SEQUENCE [LARGE SCALE GENOMIC DNA]</scope>
    <source>
        <strain evidence="8 9">DSM 46699</strain>
    </source>
</reference>
<evidence type="ECO:0000313" key="8">
    <source>
        <dbReference type="EMBL" id="TWG07708.1"/>
    </source>
</evidence>
<evidence type="ECO:0000256" key="3">
    <source>
        <dbReference type="ARBA" id="ARBA00022723"/>
    </source>
</evidence>
<dbReference type="SUPFAM" id="SSF54862">
    <property type="entry name" value="4Fe-4S ferredoxins"/>
    <property type="match status" value="1"/>
</dbReference>
<keyword evidence="7" id="KW-0003">3Fe-4S</keyword>
<proteinExistence type="predicted"/>
<dbReference type="InterPro" id="IPR051269">
    <property type="entry name" value="Fe-S_cluster_ET"/>
</dbReference>
<keyword evidence="3" id="KW-0479">Metal-binding</keyword>
<evidence type="ECO:0000256" key="6">
    <source>
        <dbReference type="ARBA" id="ARBA00023014"/>
    </source>
</evidence>
<dbReference type="PANTHER" id="PTHR36923">
    <property type="entry name" value="FERREDOXIN"/>
    <property type="match status" value="1"/>
</dbReference>
<gene>
    <name evidence="8" type="ORF">FHU35_11326</name>
</gene>
<dbReference type="Proteomes" id="UP000316184">
    <property type="component" value="Unassembled WGS sequence"/>
</dbReference>
<keyword evidence="4" id="KW-0249">Electron transport</keyword>
<evidence type="ECO:0000256" key="4">
    <source>
        <dbReference type="ARBA" id="ARBA00022982"/>
    </source>
</evidence>
<dbReference type="AlphaFoldDB" id="A0A561V7X6"/>
<evidence type="ECO:0000256" key="2">
    <source>
        <dbReference type="ARBA" id="ARBA00022448"/>
    </source>
</evidence>
<dbReference type="GO" id="GO:0046872">
    <property type="term" value="F:metal ion binding"/>
    <property type="evidence" value="ECO:0007669"/>
    <property type="project" value="UniProtKB-KW"/>
</dbReference>
<dbReference type="GO" id="GO:0051538">
    <property type="term" value="F:3 iron, 4 sulfur cluster binding"/>
    <property type="evidence" value="ECO:0007669"/>
    <property type="project" value="UniProtKB-KW"/>
</dbReference>
<dbReference type="OrthoDB" id="14703at2"/>
<keyword evidence="6" id="KW-0411">Iron-sulfur</keyword>
<comment type="caution">
    <text evidence="8">The sequence shown here is derived from an EMBL/GenBank/DDBJ whole genome shotgun (WGS) entry which is preliminary data.</text>
</comment>
<name>A0A561V7X6_9PSEU</name>
<evidence type="ECO:0000256" key="7">
    <source>
        <dbReference type="ARBA" id="ARBA00023291"/>
    </source>
</evidence>
<dbReference type="Pfam" id="PF13459">
    <property type="entry name" value="Fer4_15"/>
    <property type="match status" value="1"/>
</dbReference>
<evidence type="ECO:0000256" key="1">
    <source>
        <dbReference type="ARBA" id="ARBA00001927"/>
    </source>
</evidence>
<sequence>MSRIEADRTVCEGIGMCEAQAHEYFEVGDEGSVDVLAEHVPEGDRAFVRAAVESCPVSALRLVD</sequence>
<evidence type="ECO:0000256" key="5">
    <source>
        <dbReference type="ARBA" id="ARBA00023004"/>
    </source>
</evidence>
<dbReference type="RefSeq" id="WP_145735956.1">
    <property type="nucleotide sequence ID" value="NZ_VIWX01000001.1"/>
</dbReference>
<accession>A0A561V7X6</accession>
<evidence type="ECO:0000313" key="9">
    <source>
        <dbReference type="Proteomes" id="UP000316184"/>
    </source>
</evidence>
<dbReference type="Gene3D" id="3.30.70.20">
    <property type="match status" value="1"/>
</dbReference>
<dbReference type="EMBL" id="VIWX01000001">
    <property type="protein sequence ID" value="TWG07708.1"/>
    <property type="molecule type" value="Genomic_DNA"/>
</dbReference>
<comment type="cofactor">
    <cofactor evidence="1">
        <name>[3Fe-4S] cluster</name>
        <dbReference type="ChEBI" id="CHEBI:21137"/>
    </cofactor>
</comment>
<dbReference type="PANTHER" id="PTHR36923:SF3">
    <property type="entry name" value="FERREDOXIN"/>
    <property type="match status" value="1"/>
</dbReference>
<keyword evidence="9" id="KW-1185">Reference proteome</keyword>
<keyword evidence="2" id="KW-0813">Transport</keyword>
<protein>
    <submittedName>
        <fullName evidence="8">Ferredoxin</fullName>
    </submittedName>
</protein>
<organism evidence="8 9">
    <name type="scientific">Saccharopolyspora dendranthemae</name>
    <dbReference type="NCBI Taxonomy" id="1181886"/>
    <lineage>
        <taxon>Bacteria</taxon>
        <taxon>Bacillati</taxon>
        <taxon>Actinomycetota</taxon>
        <taxon>Actinomycetes</taxon>
        <taxon>Pseudonocardiales</taxon>
        <taxon>Pseudonocardiaceae</taxon>
        <taxon>Saccharopolyspora</taxon>
    </lineage>
</organism>